<evidence type="ECO:0000256" key="2">
    <source>
        <dbReference type="SAM" id="Phobius"/>
    </source>
</evidence>
<protein>
    <recommendedName>
        <fullName evidence="4">Silicon transporter</fullName>
    </recommendedName>
</protein>
<proteinExistence type="predicted"/>
<keyword evidence="2" id="KW-0472">Membrane</keyword>
<feature type="transmembrane region" description="Helical" evidence="2">
    <location>
        <begin position="218"/>
        <end position="239"/>
    </location>
</feature>
<organism evidence="3">
    <name type="scientific">Amphora coffeiformis</name>
    <dbReference type="NCBI Taxonomy" id="265554"/>
    <lineage>
        <taxon>Eukaryota</taxon>
        <taxon>Sar</taxon>
        <taxon>Stramenopiles</taxon>
        <taxon>Ochrophyta</taxon>
        <taxon>Bacillariophyta</taxon>
        <taxon>Bacillariophyceae</taxon>
        <taxon>Bacillariophycidae</taxon>
        <taxon>Thalassiophysales</taxon>
        <taxon>Catenulaceae</taxon>
        <taxon>Amphora</taxon>
    </lineage>
</organism>
<name>A0A7S3KWK6_9STRA</name>
<feature type="region of interest" description="Disordered" evidence="1">
    <location>
        <begin position="1"/>
        <end position="37"/>
    </location>
</feature>
<feature type="transmembrane region" description="Helical" evidence="2">
    <location>
        <begin position="478"/>
        <end position="497"/>
    </location>
</feature>
<feature type="compositionally biased region" description="Polar residues" evidence="1">
    <location>
        <begin position="566"/>
        <end position="575"/>
    </location>
</feature>
<evidence type="ECO:0000256" key="1">
    <source>
        <dbReference type="SAM" id="MobiDB-lite"/>
    </source>
</evidence>
<dbReference type="InterPro" id="IPR004693">
    <property type="entry name" value="Silicon_transpt"/>
</dbReference>
<evidence type="ECO:0008006" key="4">
    <source>
        <dbReference type="Google" id="ProtNLM"/>
    </source>
</evidence>
<sequence length="588" mass="64751">MRPLIREMESSSVGKDDLCCPDSDERSTFLQREDGNRGRPVFSWSDLESLERNEARTLFPDERTSSPSLSESMIATFRQMWFGVAQTMWGPQSSDEVSQHGDDDGDDDGCCRDGCSFQANSAFSFLKYAYSMCLLLFSIYLVVAAIFSKQTKIAESTRSTLSFGVIVALILWLGMMEGGQGCLVGLQPIDKTLYEHSHPITLKCTTVAHKGDNMYRFIVGRQFLVVLVVFFINLCGSVVKDLSLNGIPDIVITLTLGTGFPTILMTVILGQLTSQVNATKCMLDFVNTYFMLFTTWVSLAIEMSGLLHAVYLVQYIFAAFSGKPVASNEPPRDSWSNVLFWIRVSLSSGILCFAFAVTLSAIFNGQTTMYANVPPTASIIVFLVLMCFVGLMEGMQIALFAVVNLPEEELRHHVVARKNCELTFRGSNFQAFLIGRQICVTLCMFVVARITTIAVDTDAGEATVLGVSQGWQKFLNTGLPGALITTIVGSLAWRIIASSFPVAFMSNPLIYWTIRLCLFLEASGVCSAAWLLAAVHKRAVGFQLDDAYLGAQDKRELDLEEETMASEVSSENSKLTDYGATGCGEESF</sequence>
<dbReference type="AlphaFoldDB" id="A0A7S3KWK6"/>
<keyword evidence="2" id="KW-0812">Transmembrane</keyword>
<accession>A0A7S3KWK6</accession>
<feature type="transmembrane region" description="Helical" evidence="2">
    <location>
        <begin position="251"/>
        <end position="269"/>
    </location>
</feature>
<gene>
    <name evidence="3" type="ORF">ACOF00016_LOCUS1147</name>
</gene>
<feature type="transmembrane region" description="Helical" evidence="2">
    <location>
        <begin position="338"/>
        <end position="359"/>
    </location>
</feature>
<dbReference type="EMBL" id="HBIM01001320">
    <property type="protein sequence ID" value="CAE0402905.1"/>
    <property type="molecule type" value="Transcribed_RNA"/>
</dbReference>
<dbReference type="GO" id="GO:0015708">
    <property type="term" value="P:silicic acid import across plasma membrane"/>
    <property type="evidence" value="ECO:0007669"/>
    <property type="project" value="InterPro"/>
</dbReference>
<feature type="transmembrane region" description="Helical" evidence="2">
    <location>
        <begin position="128"/>
        <end position="147"/>
    </location>
</feature>
<evidence type="ECO:0000313" key="3">
    <source>
        <dbReference type="EMBL" id="CAE0402905.1"/>
    </source>
</evidence>
<keyword evidence="2" id="KW-1133">Transmembrane helix</keyword>
<feature type="region of interest" description="Disordered" evidence="1">
    <location>
        <begin position="566"/>
        <end position="588"/>
    </location>
</feature>
<feature type="transmembrane region" description="Helical" evidence="2">
    <location>
        <begin position="379"/>
        <end position="403"/>
    </location>
</feature>
<dbReference type="Pfam" id="PF03842">
    <property type="entry name" value="Silic_transp"/>
    <property type="match status" value="1"/>
</dbReference>
<feature type="transmembrane region" description="Helical" evidence="2">
    <location>
        <begin position="159"/>
        <end position="176"/>
    </location>
</feature>
<reference evidence="3" key="1">
    <citation type="submission" date="2021-01" db="EMBL/GenBank/DDBJ databases">
        <authorList>
            <person name="Corre E."/>
            <person name="Pelletier E."/>
            <person name="Niang G."/>
            <person name="Scheremetjew M."/>
            <person name="Finn R."/>
            <person name="Kale V."/>
            <person name="Holt S."/>
            <person name="Cochrane G."/>
            <person name="Meng A."/>
            <person name="Brown T."/>
            <person name="Cohen L."/>
        </authorList>
    </citation>
    <scope>NUCLEOTIDE SEQUENCE</scope>
    <source>
        <strain evidence="3">CCMP127</strain>
    </source>
</reference>
<feature type="transmembrane region" description="Helical" evidence="2">
    <location>
        <begin position="509"/>
        <end position="533"/>
    </location>
</feature>
<feature type="transmembrane region" description="Helical" evidence="2">
    <location>
        <begin position="289"/>
        <end position="317"/>
    </location>
</feature>